<evidence type="ECO:0000256" key="10">
    <source>
        <dbReference type="ARBA" id="ARBA00023136"/>
    </source>
</evidence>
<evidence type="ECO:0000256" key="6">
    <source>
        <dbReference type="ARBA" id="ARBA00022824"/>
    </source>
</evidence>
<dbReference type="InterPro" id="IPR000008">
    <property type="entry name" value="C2_dom"/>
</dbReference>
<dbReference type="Proteomes" id="UP000298493">
    <property type="component" value="Unassembled WGS sequence"/>
</dbReference>
<dbReference type="EMBL" id="SNSC02000001">
    <property type="protein sequence ID" value="TID27530.1"/>
    <property type="molecule type" value="Genomic_DNA"/>
</dbReference>
<keyword evidence="3" id="KW-0597">Phosphoprotein</keyword>
<dbReference type="CDD" id="cd21676">
    <property type="entry name" value="SMP_Mug190"/>
    <property type="match status" value="1"/>
</dbReference>
<feature type="domain" description="SMP-LTD" evidence="14">
    <location>
        <begin position="342"/>
        <end position="610"/>
    </location>
</feature>
<evidence type="ECO:0000313" key="15">
    <source>
        <dbReference type="EMBL" id="TID27530.1"/>
    </source>
</evidence>
<comment type="subcellular location">
    <subcellularLocation>
        <location evidence="1">Endoplasmic reticulum membrane</location>
    </subcellularLocation>
</comment>
<feature type="compositionally biased region" description="Basic and acidic residues" evidence="11">
    <location>
        <begin position="447"/>
        <end position="468"/>
    </location>
</feature>
<dbReference type="InterPro" id="IPR031468">
    <property type="entry name" value="SMP_LBD"/>
</dbReference>
<keyword evidence="16" id="KW-1185">Reference proteome</keyword>
<dbReference type="InterPro" id="IPR037765">
    <property type="entry name" value="C2B_Tricalbin"/>
</dbReference>
<keyword evidence="10 12" id="KW-0472">Membrane</keyword>
<dbReference type="CDD" id="cd04041">
    <property type="entry name" value="C2A_fungal"/>
    <property type="match status" value="1"/>
</dbReference>
<evidence type="ECO:0000256" key="11">
    <source>
        <dbReference type="SAM" id="MobiDB-lite"/>
    </source>
</evidence>
<dbReference type="GO" id="GO:0061817">
    <property type="term" value="P:endoplasmic reticulum-plasma membrane tethering"/>
    <property type="evidence" value="ECO:0007669"/>
    <property type="project" value="InterPro"/>
</dbReference>
<keyword evidence="8" id="KW-0445">Lipid transport</keyword>
<feature type="compositionally biased region" description="Basic and acidic residues" evidence="11">
    <location>
        <begin position="115"/>
        <end position="151"/>
    </location>
</feature>
<dbReference type="Pfam" id="PF00168">
    <property type="entry name" value="C2"/>
    <property type="match status" value="2"/>
</dbReference>
<sequence>MFQSNIGQVDDLFILYARVMKPGPAHFMSGIDDAEVQRRKFKAPYTPRHTIPTIQGYKKIKEEREAGASAGEEDEPSRRERAQEAYKTWKDGEPRGEPAETDVYPTQNHNGSSHDAVEDTDHQETGDEEEEAKKEFKDTTEDGLAERDAKAQRKKMKHRGNDRAEREVTDPVTHLPVTIHDFTGKDLENAPHNVAPPRTGTGLIDKSDDELAKESVKQKRAHRGMQSQFPTPDYDACGQEIAQIHRNAMTFGLGLVLLVMVGALLSEKLFGLGSRFESKVLRKESAGKSMSSAFLLLLGTASGALAIWAVRDWTDRKLKDVWERHMWEAERLQGEERSKQDTPESTQWLNEILSSVWPLINPDLFTSLADTLEDVMQASLPRLVRMVSVDDIGQGSESIRILGVRWLPTGAAAQSVSENGKLQKKKLDSKQSDRTVPGEGEVQASPETDHEDRASIEKRHSQEKKTQEEQANEQTAEGMEAEEGEFVNVEVAFAYRARPNKKSMRYRAKNAHLYLAFYLPGNIKLPVWVELEGIVGVMRLRLQLTPDPPFFSLCTLTFLGQPKVDMSCVPLTRRGLNVMDLPLISNFVQSAVDAAMAEYVAPKSLTLDLKDMLMGDDFKKDTAARGVLVVKIKRAFDFKQGDPGLGFLKEGSSDPYVTVAWAKFGKPVMSTRVIPSDMEPHWEETAFVLVTPEELNVRESLRLQLWDSDRATADDDLGRIEVDLKSIMKDERSNGKMWDRKDGFHALKAGEGMPGKLSWSVGYYSKIRLMDEQMSHQKSEPELKTIKDLEQKVHEESTNKLREAKRDESAELEQQKAQDLKEREDQIIIATPPLKDYPSGILSIVVHQITGLELEAINKKQVAKQETDSDEKEEDDDLPSSFCTIILNHQKIFKTRTKPKNAKPFFNAGCERFIRDWRNAEVMISVRDARVHEDSALLGIVMLPLKEVFKHRSQINGIWPLTGGVGYGKVRISMVFRSVQLQAPENLLGWEYGTLDIKPQIKGRLQDQYLKGLRIKARTSLGKGKFDADGDGNWKTKYGQNVRLAVRKRFSSPMMLEFRSSSALIDKTTAFSVLWLSQIPDDKEQTITLSVWRGDMARAEKNTLEEYGEKVGEITLTLTLWRGLSGYHGSLASKDSNIADVMEVLDCAQDENEIDPSSNGLDSNSSTSLSSSSSSSDDEDAEALSTRKAKFRDGASSDLSTDGKRGPIEQFKDYKTHHKQLHRKHRGLMQWKGPRTVKWAKDKAVHAEQRVSNLFGHHERESGIETEV</sequence>
<dbReference type="GO" id="GO:0008289">
    <property type="term" value="F:lipid binding"/>
    <property type="evidence" value="ECO:0007669"/>
    <property type="project" value="UniProtKB-KW"/>
</dbReference>
<gene>
    <name evidence="15" type="ORF">E6O75_ATG00297</name>
</gene>
<dbReference type="InterPro" id="IPR037767">
    <property type="entry name" value="C2A_Mug190-like"/>
</dbReference>
<evidence type="ECO:0000256" key="1">
    <source>
        <dbReference type="ARBA" id="ARBA00004586"/>
    </source>
</evidence>
<protein>
    <submittedName>
        <fullName evidence="15">Meiotically up-regulated protein</fullName>
    </submittedName>
</protein>
<feature type="transmembrane region" description="Helical" evidence="12">
    <location>
        <begin position="248"/>
        <end position="270"/>
    </location>
</feature>
<feature type="compositionally biased region" description="Basic and acidic residues" evidence="11">
    <location>
        <begin position="1191"/>
        <end position="1208"/>
    </location>
</feature>
<feature type="compositionally biased region" description="Basic and acidic residues" evidence="11">
    <location>
        <begin position="205"/>
        <end position="217"/>
    </location>
</feature>
<dbReference type="AlphaFoldDB" id="A0A4Z1PVS7"/>
<proteinExistence type="predicted"/>
<comment type="caution">
    <text evidence="15">The sequence shown here is derived from an EMBL/GenBank/DDBJ whole genome shotgun (WGS) entry which is preliminary data.</text>
</comment>
<feature type="compositionally biased region" description="Basic and acidic residues" evidence="11">
    <location>
        <begin position="159"/>
        <end position="168"/>
    </location>
</feature>
<evidence type="ECO:0000259" key="13">
    <source>
        <dbReference type="PROSITE" id="PS50004"/>
    </source>
</evidence>
<dbReference type="PANTHER" id="PTHR47348:SF2">
    <property type="entry name" value="MEIOTICALLY UP-REGULATED 190 PROTEIN"/>
    <property type="match status" value="1"/>
</dbReference>
<keyword evidence="7 12" id="KW-1133">Transmembrane helix</keyword>
<evidence type="ECO:0000256" key="9">
    <source>
        <dbReference type="ARBA" id="ARBA00023121"/>
    </source>
</evidence>
<reference evidence="15 16" key="1">
    <citation type="submission" date="2019-04" db="EMBL/GenBank/DDBJ databases">
        <title>High contiguity whole genome sequence and gene annotation resource for two Venturia nashicola isolates.</title>
        <authorList>
            <person name="Prokchorchik M."/>
            <person name="Won K."/>
            <person name="Lee Y."/>
            <person name="Choi E.D."/>
            <person name="Segonzac C."/>
            <person name="Sohn K.H."/>
        </authorList>
    </citation>
    <scope>NUCLEOTIDE SEQUENCE [LARGE SCALE GENOMIC DNA]</scope>
    <source>
        <strain evidence="15 16">PRI2</strain>
    </source>
</reference>
<feature type="domain" description="C2" evidence="13">
    <location>
        <begin position="608"/>
        <end position="739"/>
    </location>
</feature>
<evidence type="ECO:0000256" key="3">
    <source>
        <dbReference type="ARBA" id="ARBA00022553"/>
    </source>
</evidence>
<feature type="compositionally biased region" description="Basic and acidic residues" evidence="11">
    <location>
        <begin position="76"/>
        <end position="98"/>
    </location>
</feature>
<dbReference type="GO" id="GO:0006869">
    <property type="term" value="P:lipid transport"/>
    <property type="evidence" value="ECO:0007669"/>
    <property type="project" value="UniProtKB-KW"/>
</dbReference>
<dbReference type="Gene3D" id="2.60.40.150">
    <property type="entry name" value="C2 domain"/>
    <property type="match status" value="2"/>
</dbReference>
<organism evidence="15 16">
    <name type="scientific">Venturia nashicola</name>
    <dbReference type="NCBI Taxonomy" id="86259"/>
    <lineage>
        <taxon>Eukaryota</taxon>
        <taxon>Fungi</taxon>
        <taxon>Dikarya</taxon>
        <taxon>Ascomycota</taxon>
        <taxon>Pezizomycotina</taxon>
        <taxon>Dothideomycetes</taxon>
        <taxon>Pleosporomycetidae</taxon>
        <taxon>Venturiales</taxon>
        <taxon>Venturiaceae</taxon>
        <taxon>Venturia</taxon>
    </lineage>
</organism>
<keyword evidence="4 12" id="KW-0812">Transmembrane</keyword>
<evidence type="ECO:0000256" key="5">
    <source>
        <dbReference type="ARBA" id="ARBA00022737"/>
    </source>
</evidence>
<dbReference type="SMART" id="SM00239">
    <property type="entry name" value="C2"/>
    <property type="match status" value="2"/>
</dbReference>
<evidence type="ECO:0000256" key="8">
    <source>
        <dbReference type="ARBA" id="ARBA00023055"/>
    </source>
</evidence>
<dbReference type="InterPro" id="IPR057349">
    <property type="entry name" value="C2_Mug190_3rd"/>
</dbReference>
<feature type="region of interest" description="Disordered" evidence="11">
    <location>
        <begin position="182"/>
        <end position="231"/>
    </location>
</feature>
<dbReference type="SUPFAM" id="SSF49562">
    <property type="entry name" value="C2 domain (Calcium/lipid-binding domain, CaLB)"/>
    <property type="match status" value="2"/>
</dbReference>
<dbReference type="PANTHER" id="PTHR47348">
    <property type="entry name" value="MEIOTICALLY UP-REGULATED GENE 190 PROTEIN"/>
    <property type="match status" value="1"/>
</dbReference>
<feature type="compositionally biased region" description="Polar residues" evidence="11">
    <location>
        <begin position="104"/>
        <end position="113"/>
    </location>
</feature>
<feature type="domain" description="C2" evidence="13">
    <location>
        <begin position="823"/>
        <end position="959"/>
    </location>
</feature>
<keyword evidence="6" id="KW-0256">Endoplasmic reticulum</keyword>
<keyword evidence="2" id="KW-0813">Transport</keyword>
<keyword evidence="5" id="KW-0677">Repeat</keyword>
<evidence type="ECO:0000313" key="16">
    <source>
        <dbReference type="Proteomes" id="UP000298493"/>
    </source>
</evidence>
<dbReference type="GO" id="GO:0005789">
    <property type="term" value="C:endoplasmic reticulum membrane"/>
    <property type="evidence" value="ECO:0007669"/>
    <property type="project" value="UniProtKB-SubCell"/>
</dbReference>
<dbReference type="Pfam" id="PF25331">
    <property type="entry name" value="C2_Mug190_3rd"/>
    <property type="match status" value="1"/>
</dbReference>
<dbReference type="CDD" id="cd04052">
    <property type="entry name" value="C2B_Tricalbin-like"/>
    <property type="match status" value="1"/>
</dbReference>
<feature type="transmembrane region" description="Helical" evidence="12">
    <location>
        <begin position="291"/>
        <end position="310"/>
    </location>
</feature>
<feature type="compositionally biased region" description="Low complexity" evidence="11">
    <location>
        <begin position="1157"/>
        <end position="1175"/>
    </location>
</feature>
<accession>A0A4Z1PVS7</accession>
<dbReference type="InterPro" id="IPR035892">
    <property type="entry name" value="C2_domain_sf"/>
</dbReference>
<keyword evidence="9" id="KW-0446">Lipid-binding</keyword>
<dbReference type="Pfam" id="PF25669">
    <property type="entry name" value="SMP_MUG190-like"/>
    <property type="match status" value="2"/>
</dbReference>
<dbReference type="PROSITE" id="PS51847">
    <property type="entry name" value="SMP"/>
    <property type="match status" value="1"/>
</dbReference>
<feature type="region of interest" description="Disordered" evidence="11">
    <location>
        <begin position="794"/>
        <end position="819"/>
    </location>
</feature>
<evidence type="ECO:0000256" key="2">
    <source>
        <dbReference type="ARBA" id="ARBA00022448"/>
    </source>
</evidence>
<name>A0A4Z1PVS7_9PEZI</name>
<evidence type="ECO:0000256" key="7">
    <source>
        <dbReference type="ARBA" id="ARBA00022989"/>
    </source>
</evidence>
<feature type="region of interest" description="Disordered" evidence="11">
    <location>
        <begin position="62"/>
        <end position="168"/>
    </location>
</feature>
<feature type="region of interest" description="Disordered" evidence="11">
    <location>
        <begin position="413"/>
        <end position="481"/>
    </location>
</feature>
<evidence type="ECO:0000259" key="14">
    <source>
        <dbReference type="PROSITE" id="PS51847"/>
    </source>
</evidence>
<evidence type="ECO:0000256" key="4">
    <source>
        <dbReference type="ARBA" id="ARBA00022692"/>
    </source>
</evidence>
<dbReference type="PROSITE" id="PS50004">
    <property type="entry name" value="C2"/>
    <property type="match status" value="2"/>
</dbReference>
<evidence type="ECO:0000256" key="12">
    <source>
        <dbReference type="SAM" id="Phobius"/>
    </source>
</evidence>
<feature type="region of interest" description="Disordered" evidence="11">
    <location>
        <begin position="1152"/>
        <end position="1208"/>
    </location>
</feature>
<dbReference type="STRING" id="86259.A0A4Z1PVS7"/>